<gene>
    <name evidence="1" type="ORF">GCM10007925_24170</name>
</gene>
<dbReference type="Proteomes" id="UP001156703">
    <property type="component" value="Unassembled WGS sequence"/>
</dbReference>
<comment type="caution">
    <text evidence="1">The sequence shown here is derived from an EMBL/GenBank/DDBJ whole genome shotgun (WGS) entry which is preliminary data.</text>
</comment>
<reference evidence="2" key="1">
    <citation type="journal article" date="2019" name="Int. J. Syst. Evol. Microbiol.">
        <title>The Global Catalogue of Microorganisms (GCM) 10K type strain sequencing project: providing services to taxonomists for standard genome sequencing and annotation.</title>
        <authorList>
            <consortium name="The Broad Institute Genomics Platform"/>
            <consortium name="The Broad Institute Genome Sequencing Center for Infectious Disease"/>
            <person name="Wu L."/>
            <person name="Ma J."/>
        </authorList>
    </citation>
    <scope>NUCLEOTIDE SEQUENCE [LARGE SCALE GENOMIC DNA]</scope>
    <source>
        <strain evidence="2">NBRC 102146</strain>
    </source>
</reference>
<sequence length="172" mass="19036">MFGFGRKKVEEAEQGYAKLAEAIGADIDAYVRDHMVPTRENYLGILKETMFFDETGEISPAEAGYQNFTMLMQEWSEGACSAFHKAGQDFVAPFARHGFDDISEAVMQRLNGEVSEQTFILACDGIEFVREAIAAHLGEPPLNGAGMNSIRQIVRMMGDPNADIDWGAVFRS</sequence>
<accession>A0ABQ5ZDK7</accession>
<keyword evidence="2" id="KW-1185">Reference proteome</keyword>
<protein>
    <submittedName>
        <fullName evidence="1">Uncharacterized protein</fullName>
    </submittedName>
</protein>
<evidence type="ECO:0000313" key="1">
    <source>
        <dbReference type="EMBL" id="GLR48697.1"/>
    </source>
</evidence>
<evidence type="ECO:0000313" key="2">
    <source>
        <dbReference type="Proteomes" id="UP001156703"/>
    </source>
</evidence>
<proteinExistence type="predicted"/>
<dbReference type="RefSeq" id="WP_029940422.1">
    <property type="nucleotide sequence ID" value="NZ_BSOO01000036.1"/>
</dbReference>
<dbReference type="EMBL" id="BSOO01000036">
    <property type="protein sequence ID" value="GLR48697.1"/>
    <property type="molecule type" value="Genomic_DNA"/>
</dbReference>
<name>A0ABQ5ZDK7_9SPHN</name>
<organism evidence="1 2">
    <name type="scientific">Sphingomonas astaxanthinifaciens DSM 22298</name>
    <dbReference type="NCBI Taxonomy" id="1123267"/>
    <lineage>
        <taxon>Bacteria</taxon>
        <taxon>Pseudomonadati</taxon>
        <taxon>Pseudomonadota</taxon>
        <taxon>Alphaproteobacteria</taxon>
        <taxon>Sphingomonadales</taxon>
        <taxon>Sphingomonadaceae</taxon>
        <taxon>Sphingomonas</taxon>
    </lineage>
</organism>